<evidence type="ECO:0000256" key="2">
    <source>
        <dbReference type="SAM" id="MobiDB-lite"/>
    </source>
</evidence>
<keyword evidence="5" id="KW-1185">Reference proteome</keyword>
<dbReference type="Pfam" id="PF00098">
    <property type="entry name" value="zf-CCHC"/>
    <property type="match status" value="1"/>
</dbReference>
<evidence type="ECO:0000256" key="1">
    <source>
        <dbReference type="PROSITE-ProRule" id="PRU00047"/>
    </source>
</evidence>
<feature type="region of interest" description="Disordered" evidence="2">
    <location>
        <begin position="271"/>
        <end position="296"/>
    </location>
</feature>
<dbReference type="Gene3D" id="2.40.70.10">
    <property type="entry name" value="Acid Proteases"/>
    <property type="match status" value="1"/>
</dbReference>
<accession>A0A8S3UT22</accession>
<dbReference type="InterPro" id="IPR005162">
    <property type="entry name" value="Retrotrans_gag_dom"/>
</dbReference>
<name>A0A8S3UT22_MYTED</name>
<dbReference type="OrthoDB" id="8047091at2759"/>
<dbReference type="Proteomes" id="UP000683360">
    <property type="component" value="Unassembled WGS sequence"/>
</dbReference>
<evidence type="ECO:0000313" key="5">
    <source>
        <dbReference type="Proteomes" id="UP000683360"/>
    </source>
</evidence>
<dbReference type="PANTHER" id="PTHR33223">
    <property type="entry name" value="CCHC-TYPE DOMAIN-CONTAINING PROTEIN"/>
    <property type="match status" value="1"/>
</dbReference>
<keyword evidence="1" id="KW-0479">Metal-binding</keyword>
<feature type="compositionally biased region" description="Basic and acidic residues" evidence="2">
    <location>
        <begin position="603"/>
        <end position="623"/>
    </location>
</feature>
<reference evidence="4" key="1">
    <citation type="submission" date="2021-03" db="EMBL/GenBank/DDBJ databases">
        <authorList>
            <person name="Bekaert M."/>
        </authorList>
    </citation>
    <scope>NUCLEOTIDE SEQUENCE</scope>
</reference>
<dbReference type="Pfam" id="PF13975">
    <property type="entry name" value="gag-asp_proteas"/>
    <property type="match status" value="1"/>
</dbReference>
<dbReference type="AlphaFoldDB" id="A0A8S3UT22"/>
<dbReference type="GO" id="GO:0003676">
    <property type="term" value="F:nucleic acid binding"/>
    <property type="evidence" value="ECO:0007669"/>
    <property type="project" value="InterPro"/>
</dbReference>
<feature type="domain" description="CCHC-type" evidence="3">
    <location>
        <begin position="301"/>
        <end position="315"/>
    </location>
</feature>
<dbReference type="SMART" id="SM00343">
    <property type="entry name" value="ZnF_C2HC"/>
    <property type="match status" value="1"/>
</dbReference>
<dbReference type="GO" id="GO:0008270">
    <property type="term" value="F:zinc ion binding"/>
    <property type="evidence" value="ECO:0007669"/>
    <property type="project" value="UniProtKB-KW"/>
</dbReference>
<gene>
    <name evidence="4" type="ORF">MEDL_57570</name>
</gene>
<dbReference type="PROSITE" id="PS50158">
    <property type="entry name" value="ZF_CCHC"/>
    <property type="match status" value="1"/>
</dbReference>
<dbReference type="PANTHER" id="PTHR33223:SF6">
    <property type="entry name" value="CCHC-TYPE DOMAIN-CONTAINING PROTEIN"/>
    <property type="match status" value="1"/>
</dbReference>
<protein>
    <recommendedName>
        <fullName evidence="3">CCHC-type domain-containing protein</fullName>
    </recommendedName>
</protein>
<sequence length="650" mass="74327">MSERDSNLDFTSASECDESDDEIFSDACSDIDTNSTDTDVITQNKRFEAVANLQNWDNRTKLGELLTRLQGEAGDFVFDQLNSKTLKNYSKLATELKNRFGVFENKRAYKVQFNRRTQKSNEDTADYAAELKRLYDKAYSNRHAKIRQEDLLQRFLMGLSDTEARIYLELHKDPKTIEEAVQEVITYKETTSETHEGINSGRNTKVRQLKKENTNFNKQDSTSSEKDVISLTKDELQKMFDQMYQDKKRNDETQTSVKVHNYDERQLDRQPFNVNAPPYVPNGNYRNNNSDRNNNPENIPKCYYCGRPGHYARKCYSNPNRQPDYRNNMAIPPRQMNMPYTPPNSSMSQEDTNLVCSNPILGSEQSVASNVIARQVLRSDGVYVEGHIQGSEVNFTVDTGAVRTVLSVYAFNKIPHVNRPILEKSNTLACADGKPLKELGKAIFEIKLGNLCFNTEMIVANIEDEALLGLDVLMKSQWGPADIKSENFDDVFIDRLDDDSPETVQDCILQPTEKFSERFPLVMAPCLVNSNSSQANISQDVTCNTSTCSIMNPYMYDQDTVIGSAEVVEHEPKMLLKCEDTLEVNNQNAMRRLQFHDSNLESGKRVSKEEIGRHLTTKEKDLTPEPPPTIHFVHVATMLQLHKRNRRSPW</sequence>
<proteinExistence type="predicted"/>
<dbReference type="InterPro" id="IPR021109">
    <property type="entry name" value="Peptidase_aspartic_dom_sf"/>
</dbReference>
<feature type="compositionally biased region" description="Low complexity" evidence="2">
    <location>
        <begin position="282"/>
        <end position="296"/>
    </location>
</feature>
<comment type="caution">
    <text evidence="4">The sequence shown here is derived from an EMBL/GenBank/DDBJ whole genome shotgun (WGS) entry which is preliminary data.</text>
</comment>
<keyword evidence="1" id="KW-0863">Zinc-finger</keyword>
<dbReference type="EMBL" id="CAJPWZ010002778">
    <property type="protein sequence ID" value="CAG2245563.1"/>
    <property type="molecule type" value="Genomic_DNA"/>
</dbReference>
<dbReference type="InterPro" id="IPR036875">
    <property type="entry name" value="Znf_CCHC_sf"/>
</dbReference>
<keyword evidence="1" id="KW-0862">Zinc</keyword>
<evidence type="ECO:0000313" key="4">
    <source>
        <dbReference type="EMBL" id="CAG2245563.1"/>
    </source>
</evidence>
<dbReference type="InterPro" id="IPR001878">
    <property type="entry name" value="Znf_CCHC"/>
</dbReference>
<evidence type="ECO:0000259" key="3">
    <source>
        <dbReference type="PROSITE" id="PS50158"/>
    </source>
</evidence>
<organism evidence="4 5">
    <name type="scientific">Mytilus edulis</name>
    <name type="common">Blue mussel</name>
    <dbReference type="NCBI Taxonomy" id="6550"/>
    <lineage>
        <taxon>Eukaryota</taxon>
        <taxon>Metazoa</taxon>
        <taxon>Spiralia</taxon>
        <taxon>Lophotrochozoa</taxon>
        <taxon>Mollusca</taxon>
        <taxon>Bivalvia</taxon>
        <taxon>Autobranchia</taxon>
        <taxon>Pteriomorphia</taxon>
        <taxon>Mytilida</taxon>
        <taxon>Mytiloidea</taxon>
        <taxon>Mytilidae</taxon>
        <taxon>Mytilinae</taxon>
        <taxon>Mytilus</taxon>
    </lineage>
</organism>
<dbReference type="SUPFAM" id="SSF57756">
    <property type="entry name" value="Retrovirus zinc finger-like domains"/>
    <property type="match status" value="1"/>
</dbReference>
<dbReference type="Pfam" id="PF03732">
    <property type="entry name" value="Retrotrans_gag"/>
    <property type="match status" value="1"/>
</dbReference>
<dbReference type="Gene3D" id="4.10.60.10">
    <property type="entry name" value="Zinc finger, CCHC-type"/>
    <property type="match status" value="1"/>
</dbReference>
<dbReference type="SUPFAM" id="SSF50630">
    <property type="entry name" value="Acid proteases"/>
    <property type="match status" value="1"/>
</dbReference>
<feature type="region of interest" description="Disordered" evidence="2">
    <location>
        <begin position="603"/>
        <end position="628"/>
    </location>
</feature>